<dbReference type="InterPro" id="IPR013783">
    <property type="entry name" value="Ig-like_fold"/>
</dbReference>
<gene>
    <name evidence="10" type="ORF">PLEPLA_LOCUS28910</name>
</gene>
<evidence type="ECO:0000313" key="10">
    <source>
        <dbReference type="EMBL" id="CAB1441125.1"/>
    </source>
</evidence>
<organism evidence="10 11">
    <name type="scientific">Pleuronectes platessa</name>
    <name type="common">European plaice</name>
    <dbReference type="NCBI Taxonomy" id="8262"/>
    <lineage>
        <taxon>Eukaryota</taxon>
        <taxon>Metazoa</taxon>
        <taxon>Chordata</taxon>
        <taxon>Craniata</taxon>
        <taxon>Vertebrata</taxon>
        <taxon>Euteleostomi</taxon>
        <taxon>Actinopterygii</taxon>
        <taxon>Neopterygii</taxon>
        <taxon>Teleostei</taxon>
        <taxon>Neoteleostei</taxon>
        <taxon>Acanthomorphata</taxon>
        <taxon>Carangaria</taxon>
        <taxon>Pleuronectiformes</taxon>
        <taxon>Pleuronectoidei</taxon>
        <taxon>Pleuronectidae</taxon>
        <taxon>Pleuronectes</taxon>
    </lineage>
</organism>
<evidence type="ECO:0000256" key="3">
    <source>
        <dbReference type="ARBA" id="ARBA00022490"/>
    </source>
</evidence>
<comment type="caution">
    <text evidence="10">The sequence shown here is derived from an EMBL/GenBank/DDBJ whole genome shotgun (WGS) entry which is preliminary data.</text>
</comment>
<dbReference type="InterPro" id="IPR013098">
    <property type="entry name" value="Ig_I-set"/>
</dbReference>
<evidence type="ECO:0000256" key="6">
    <source>
        <dbReference type="ARBA" id="ARBA00023157"/>
    </source>
</evidence>
<evidence type="ECO:0000256" key="4">
    <source>
        <dbReference type="ARBA" id="ARBA00022729"/>
    </source>
</evidence>
<dbReference type="InterPro" id="IPR036179">
    <property type="entry name" value="Ig-like_dom_sf"/>
</dbReference>
<dbReference type="PANTHER" id="PTHR45080">
    <property type="entry name" value="CONTACTIN 5"/>
    <property type="match status" value="1"/>
</dbReference>
<dbReference type="SMART" id="SM00408">
    <property type="entry name" value="IGc2"/>
    <property type="match status" value="1"/>
</dbReference>
<dbReference type="GO" id="GO:0005886">
    <property type="term" value="C:plasma membrane"/>
    <property type="evidence" value="ECO:0007669"/>
    <property type="project" value="TreeGrafter"/>
</dbReference>
<dbReference type="EMBL" id="CADEAL010002569">
    <property type="protein sequence ID" value="CAB1441125.1"/>
    <property type="molecule type" value="Genomic_DNA"/>
</dbReference>
<feature type="domain" description="Ig-like" evidence="9">
    <location>
        <begin position="33"/>
        <end position="123"/>
    </location>
</feature>
<dbReference type="FunFam" id="2.60.40.10:FF:000345">
    <property type="entry name" value="Muscle M-line assembly protein unc-89"/>
    <property type="match status" value="1"/>
</dbReference>
<dbReference type="Pfam" id="PF07679">
    <property type="entry name" value="I-set"/>
    <property type="match status" value="1"/>
</dbReference>
<keyword evidence="11" id="KW-1185">Reference proteome</keyword>
<dbReference type="GO" id="GO:0007156">
    <property type="term" value="P:homophilic cell adhesion via plasma membrane adhesion molecules"/>
    <property type="evidence" value="ECO:0007669"/>
    <property type="project" value="TreeGrafter"/>
</dbReference>
<keyword evidence="6" id="KW-1015">Disulfide bond</keyword>
<reference evidence="10" key="1">
    <citation type="submission" date="2020-03" db="EMBL/GenBank/DDBJ databases">
        <authorList>
            <person name="Weist P."/>
        </authorList>
    </citation>
    <scope>NUCLEOTIDE SEQUENCE</scope>
</reference>
<dbReference type="SMART" id="SM00409">
    <property type="entry name" value="IG"/>
    <property type="match status" value="1"/>
</dbReference>
<dbReference type="GO" id="GO:0008046">
    <property type="term" value="F:axon guidance receptor activity"/>
    <property type="evidence" value="ECO:0007669"/>
    <property type="project" value="TreeGrafter"/>
</dbReference>
<dbReference type="PANTHER" id="PTHR45080:SF8">
    <property type="entry name" value="IG-LIKE DOMAIN-CONTAINING PROTEIN"/>
    <property type="match status" value="1"/>
</dbReference>
<comment type="similarity">
    <text evidence="2">Belongs to the protein kinase superfamily. CAMK Ser/Thr protein kinase family.</text>
</comment>
<dbReference type="GO" id="GO:0030424">
    <property type="term" value="C:axon"/>
    <property type="evidence" value="ECO:0007669"/>
    <property type="project" value="TreeGrafter"/>
</dbReference>
<evidence type="ECO:0000256" key="5">
    <source>
        <dbReference type="ARBA" id="ARBA00022737"/>
    </source>
</evidence>
<proteinExistence type="inferred from homology"/>
<keyword evidence="5" id="KW-0677">Repeat</keyword>
<dbReference type="GO" id="GO:0043025">
    <property type="term" value="C:neuronal cell body"/>
    <property type="evidence" value="ECO:0007669"/>
    <property type="project" value="TreeGrafter"/>
</dbReference>
<evidence type="ECO:0000256" key="8">
    <source>
        <dbReference type="SAM" id="MobiDB-lite"/>
    </source>
</evidence>
<dbReference type="GO" id="GO:0030017">
    <property type="term" value="C:sarcomere"/>
    <property type="evidence" value="ECO:0007669"/>
    <property type="project" value="UniProtKB-ARBA"/>
</dbReference>
<accession>A0A9N7YXB5</accession>
<name>A0A9N7YXB5_PLEPL</name>
<dbReference type="SUPFAM" id="SSF48726">
    <property type="entry name" value="Immunoglobulin"/>
    <property type="match status" value="1"/>
</dbReference>
<dbReference type="AlphaFoldDB" id="A0A9N7YXB5"/>
<evidence type="ECO:0000313" key="11">
    <source>
        <dbReference type="Proteomes" id="UP001153269"/>
    </source>
</evidence>
<feature type="non-terminal residue" evidence="10">
    <location>
        <position position="124"/>
    </location>
</feature>
<dbReference type="InterPro" id="IPR050958">
    <property type="entry name" value="Cell_Adh-Cytoskel_Orgn"/>
</dbReference>
<keyword evidence="7" id="KW-0393">Immunoglobulin domain</keyword>
<feature type="compositionally biased region" description="Basic residues" evidence="8">
    <location>
        <begin position="7"/>
        <end position="18"/>
    </location>
</feature>
<dbReference type="InterPro" id="IPR007110">
    <property type="entry name" value="Ig-like_dom"/>
</dbReference>
<dbReference type="Gene3D" id="2.60.40.10">
    <property type="entry name" value="Immunoglobulins"/>
    <property type="match status" value="1"/>
</dbReference>
<evidence type="ECO:0000256" key="2">
    <source>
        <dbReference type="ARBA" id="ARBA00006692"/>
    </source>
</evidence>
<dbReference type="InterPro" id="IPR003599">
    <property type="entry name" value="Ig_sub"/>
</dbReference>
<evidence type="ECO:0000259" key="9">
    <source>
        <dbReference type="PROSITE" id="PS50835"/>
    </source>
</evidence>
<dbReference type="PROSITE" id="PS50835">
    <property type="entry name" value="IG_LIKE"/>
    <property type="match status" value="1"/>
</dbReference>
<dbReference type="InterPro" id="IPR003598">
    <property type="entry name" value="Ig_sub2"/>
</dbReference>
<dbReference type="Proteomes" id="UP001153269">
    <property type="component" value="Unassembled WGS sequence"/>
</dbReference>
<keyword evidence="3" id="KW-0963">Cytoplasm</keyword>
<evidence type="ECO:0000256" key="1">
    <source>
        <dbReference type="ARBA" id="ARBA00004496"/>
    </source>
</evidence>
<dbReference type="GO" id="GO:0050808">
    <property type="term" value="P:synapse organization"/>
    <property type="evidence" value="ECO:0007669"/>
    <property type="project" value="TreeGrafter"/>
</dbReference>
<sequence>MTESKKKDRKGRKKGGKKGQKEKEADPTKVAAPKLKPMRNPIIVDEGKRLTVKCEATGNPLPTYRWFKDGTELKKNKKVKIRNSPKNSRVQISKAQLEDSGNYTCVVENPLGKENSTGTVNVQS</sequence>
<protein>
    <recommendedName>
        <fullName evidence="9">Ig-like domain-containing protein</fullName>
    </recommendedName>
</protein>
<feature type="region of interest" description="Disordered" evidence="8">
    <location>
        <begin position="1"/>
        <end position="42"/>
    </location>
</feature>
<keyword evidence="4" id="KW-0732">Signal</keyword>
<evidence type="ECO:0000256" key="7">
    <source>
        <dbReference type="ARBA" id="ARBA00023319"/>
    </source>
</evidence>
<comment type="subcellular location">
    <subcellularLocation>
        <location evidence="1">Cytoplasm</location>
    </subcellularLocation>
</comment>